<comment type="caution">
    <text evidence="2">The sequence shown here is derived from an EMBL/GenBank/DDBJ whole genome shotgun (WGS) entry which is preliminary data.</text>
</comment>
<accession>A0A3E2HI20</accession>
<keyword evidence="1" id="KW-0812">Transmembrane</keyword>
<gene>
    <name evidence="2" type="ORF">B7463_g3569</name>
</gene>
<dbReference type="Proteomes" id="UP000258309">
    <property type="component" value="Unassembled WGS sequence"/>
</dbReference>
<feature type="non-terminal residue" evidence="2">
    <location>
        <position position="1"/>
    </location>
</feature>
<proteinExistence type="predicted"/>
<evidence type="ECO:0000313" key="3">
    <source>
        <dbReference type="Proteomes" id="UP000258309"/>
    </source>
</evidence>
<evidence type="ECO:0000256" key="1">
    <source>
        <dbReference type="SAM" id="Phobius"/>
    </source>
</evidence>
<feature type="non-terminal residue" evidence="2">
    <location>
        <position position="203"/>
    </location>
</feature>
<dbReference type="EMBL" id="NCSJ02000048">
    <property type="protein sequence ID" value="RFU32793.1"/>
    <property type="molecule type" value="Genomic_DNA"/>
</dbReference>
<reference evidence="2 3" key="1">
    <citation type="submission" date="2018-05" db="EMBL/GenBank/DDBJ databases">
        <title>Draft genome sequence of Scytalidium lignicola DSM 105466, a ubiquitous saprotrophic fungus.</title>
        <authorList>
            <person name="Buettner E."/>
            <person name="Gebauer A.M."/>
            <person name="Hofrichter M."/>
            <person name="Liers C."/>
            <person name="Kellner H."/>
        </authorList>
    </citation>
    <scope>NUCLEOTIDE SEQUENCE [LARGE SCALE GENOMIC DNA]</scope>
    <source>
        <strain evidence="2 3">DSM 105466</strain>
    </source>
</reference>
<sequence length="203" mass="23297">MVRKDSGSSAERLWLASAQPLATHVNIVNKTNQGVSLNYKTRSSQYTNIPLLLVVLFSVSMASIVDPKDRKRKSRRILHALDKIINNLSKFQFSRDDLEPIQIRVIPASFECREGELDFDPCFFRPYSAGQLSAPEDGHSEIKYPEYTDKVSQYYEGRPIECVRPLAYYFSHYFTAVKSLRPDAKITAYYDSGWSSTEYVIFT</sequence>
<keyword evidence="1" id="KW-0472">Membrane</keyword>
<feature type="transmembrane region" description="Helical" evidence="1">
    <location>
        <begin position="46"/>
        <end position="65"/>
    </location>
</feature>
<protein>
    <submittedName>
        <fullName evidence="2">Uncharacterized protein</fullName>
    </submittedName>
</protein>
<keyword evidence="3" id="KW-1185">Reference proteome</keyword>
<dbReference type="AlphaFoldDB" id="A0A3E2HI20"/>
<organism evidence="2 3">
    <name type="scientific">Scytalidium lignicola</name>
    <name type="common">Hyphomycete</name>
    <dbReference type="NCBI Taxonomy" id="5539"/>
    <lineage>
        <taxon>Eukaryota</taxon>
        <taxon>Fungi</taxon>
        <taxon>Dikarya</taxon>
        <taxon>Ascomycota</taxon>
        <taxon>Pezizomycotina</taxon>
        <taxon>Leotiomycetes</taxon>
        <taxon>Leotiomycetes incertae sedis</taxon>
        <taxon>Scytalidium</taxon>
    </lineage>
</organism>
<evidence type="ECO:0000313" key="2">
    <source>
        <dbReference type="EMBL" id="RFU32793.1"/>
    </source>
</evidence>
<keyword evidence="1" id="KW-1133">Transmembrane helix</keyword>
<name>A0A3E2HI20_SCYLI</name>